<evidence type="ECO:0000256" key="1">
    <source>
        <dbReference type="ARBA" id="ARBA00002791"/>
    </source>
</evidence>
<dbReference type="PANTHER" id="PTHR21049:SF0">
    <property type="entry name" value="DOLICHYL-DIPHOSPHOOLIGOSACCHARIDE--PROTEIN GLYCOSYLTRANSFERASE SUBUNIT 1"/>
    <property type="match status" value="1"/>
</dbReference>
<dbReference type="UniPathway" id="UPA00378"/>
<evidence type="ECO:0000256" key="5">
    <source>
        <dbReference type="ARBA" id="ARBA00017611"/>
    </source>
</evidence>
<dbReference type="Proteomes" id="UP000472277">
    <property type="component" value="Chromosome 16"/>
</dbReference>
<comment type="pathway">
    <text evidence="3 12">Protein modification; protein glycosylation.</text>
</comment>
<dbReference type="Ensembl" id="ENSSTUT00000052238.1">
    <property type="protein sequence ID" value="ENSSTUP00000049965.1"/>
    <property type="gene ID" value="ENSSTUG00000021037.1"/>
</dbReference>
<feature type="signal peptide" evidence="12">
    <location>
        <begin position="1"/>
        <end position="26"/>
    </location>
</feature>
<proteinExistence type="inferred from homology"/>
<evidence type="ECO:0000256" key="2">
    <source>
        <dbReference type="ARBA" id="ARBA00004115"/>
    </source>
</evidence>
<dbReference type="GO" id="GO:0018279">
    <property type="term" value="P:protein N-linked glycosylation via asparagine"/>
    <property type="evidence" value="ECO:0007669"/>
    <property type="project" value="TreeGrafter"/>
</dbReference>
<keyword evidence="8 12" id="KW-0256">Endoplasmic reticulum</keyword>
<dbReference type="GO" id="GO:0008250">
    <property type="term" value="C:oligosaccharyltransferase complex"/>
    <property type="evidence" value="ECO:0007669"/>
    <property type="project" value="UniProtKB-UniRule"/>
</dbReference>
<comment type="subunit">
    <text evidence="11">Component of the oligosaccharyltransferase (OST) complex. OST exists in two different complex forms which contain common core subunits RPN1, RPN2, OST48, OST4, DAD1 and TMEM258, either STT3A or STT3B as catalytic subunits, and form-specific accessory subunits. STT3A complex assembly occurs through the formation of 3 subcomplexes. Subcomplex 1 contains RPN1 and TMEM258, subcomplex 2 contains the STT3A-specific subunits STT3A, DC2/OSTC, and KCP2 as well as the core subunit OST4, and subcomplex 3 contains RPN2, DAD1, and OST48. The STT3A complex can form stable complexes with the Sec61 complex or with both the Sec61 and TRAP complexes. Interacts with TMEM35A/NACHO.</text>
</comment>
<dbReference type="GeneTree" id="ENSGT00390000009630"/>
<evidence type="ECO:0000256" key="3">
    <source>
        <dbReference type="ARBA" id="ARBA00004922"/>
    </source>
</evidence>
<reference evidence="13" key="2">
    <citation type="submission" date="2025-09" db="UniProtKB">
        <authorList>
            <consortium name="Ensembl"/>
        </authorList>
    </citation>
    <scope>IDENTIFICATION</scope>
</reference>
<dbReference type="Pfam" id="PF04597">
    <property type="entry name" value="Ribophorin_I"/>
    <property type="match status" value="2"/>
</dbReference>
<evidence type="ECO:0000313" key="14">
    <source>
        <dbReference type="Proteomes" id="UP000472277"/>
    </source>
</evidence>
<keyword evidence="14" id="KW-1185">Reference proteome</keyword>
<feature type="transmembrane region" description="Helical" evidence="12">
    <location>
        <begin position="403"/>
        <end position="422"/>
    </location>
</feature>
<organism evidence="13 14">
    <name type="scientific">Salmo trutta</name>
    <name type="common">Brown trout</name>
    <dbReference type="NCBI Taxonomy" id="8032"/>
    <lineage>
        <taxon>Eukaryota</taxon>
        <taxon>Metazoa</taxon>
        <taxon>Chordata</taxon>
        <taxon>Craniata</taxon>
        <taxon>Vertebrata</taxon>
        <taxon>Euteleostomi</taxon>
        <taxon>Actinopterygii</taxon>
        <taxon>Neopterygii</taxon>
        <taxon>Teleostei</taxon>
        <taxon>Protacanthopterygii</taxon>
        <taxon>Salmoniformes</taxon>
        <taxon>Salmonidae</taxon>
        <taxon>Salmoninae</taxon>
        <taxon>Salmo</taxon>
    </lineage>
</organism>
<comment type="function">
    <text evidence="1 12">Subunit of the oligosaccharyl transferase (OST) complex that catalyzes the initial transfer of a defined glycan (Glc(3)Man(9)GlcNAc(2) in eukaryotes) from the lipid carrier dolichol-pyrophosphate to an asparagine residue within an Asn-X-Ser/Thr consensus motif in nascent polypeptide chains, the first step in protein N-glycosylation. N-glycosylation occurs cotranslationally and the complex associates with the Sec61 complex at the channel-forming translocon complex that mediates protein translocation across the endoplasmic reticulum (ER). All subunits are required for a maximal enzyme activity.</text>
</comment>
<evidence type="ECO:0000256" key="4">
    <source>
        <dbReference type="ARBA" id="ARBA00008905"/>
    </source>
</evidence>
<evidence type="ECO:0000256" key="6">
    <source>
        <dbReference type="ARBA" id="ARBA00022692"/>
    </source>
</evidence>
<keyword evidence="9 12" id="KW-1133">Transmembrane helix</keyword>
<evidence type="ECO:0000256" key="11">
    <source>
        <dbReference type="ARBA" id="ARBA00046898"/>
    </source>
</evidence>
<keyword evidence="7 12" id="KW-0732">Signal</keyword>
<comment type="subcellular location">
    <subcellularLocation>
        <location evidence="2 12">Endoplasmic reticulum membrane</location>
        <topology evidence="2 12">Single-pass type I membrane protein</topology>
    </subcellularLocation>
</comment>
<protein>
    <recommendedName>
        <fullName evidence="5 12">Dolichyl-diphosphooligosaccharide--protein glycosyltransferase subunit 1</fullName>
    </recommendedName>
</protein>
<reference evidence="13" key="1">
    <citation type="submission" date="2025-08" db="UniProtKB">
        <authorList>
            <consortium name="Ensembl"/>
        </authorList>
    </citation>
    <scope>IDENTIFICATION</scope>
</reference>
<dbReference type="PANTHER" id="PTHR21049">
    <property type="entry name" value="RIBOPHORIN I"/>
    <property type="match status" value="1"/>
</dbReference>
<evidence type="ECO:0000256" key="8">
    <source>
        <dbReference type="ARBA" id="ARBA00022824"/>
    </source>
</evidence>
<gene>
    <name evidence="13" type="primary">RPN1</name>
    <name evidence="13" type="synonym">LOC115150793</name>
</gene>
<keyword evidence="10 12" id="KW-0472">Membrane</keyword>
<evidence type="ECO:0000313" key="13">
    <source>
        <dbReference type="Ensembl" id="ENSSTUP00000049965.1"/>
    </source>
</evidence>
<evidence type="ECO:0000256" key="10">
    <source>
        <dbReference type="ARBA" id="ARBA00023136"/>
    </source>
</evidence>
<keyword evidence="6 12" id="KW-0812">Transmembrane</keyword>
<dbReference type="AlphaFoldDB" id="A0A673ZT91"/>
<evidence type="ECO:0000256" key="9">
    <source>
        <dbReference type="ARBA" id="ARBA00022989"/>
    </source>
</evidence>
<accession>A0A673ZT91</accession>
<dbReference type="InterPro" id="IPR007676">
    <property type="entry name" value="Ribophorin_I"/>
</dbReference>
<evidence type="ECO:0000256" key="12">
    <source>
        <dbReference type="RuleBase" id="RU361143"/>
    </source>
</evidence>
<sequence>MARNIPFFATLTYLLLITVLCYRVAADGLVNEEVKRTVDLSTHLAKITAEILLSNQGDSAVHNFILAVEPDLAPHLAYVGASVKGDEDEDAMLELKQTTIQGQSGEFYKVQLPSSLGVGAKLRVKVETVLSHILRPFPTHITQAERQLVVFQGNHYLYSPYPTRSQTTRVRLASKTVESYTKLGNPSKSDEAIDNFFFFSHWGNIAVEETIDMRHTGAFLKGPFSRYDYQRQSDSGISSVKSFKTILPASAQDVYYRDEIGNISTSHLQILEESVEVEVRPRFPLFGGWKTHYIIGYNLPSYEYLYTLGDQYALKMRLVDHVYDDQVIDSLTVKLILPEGARNIHVETPYPIDRIPDQLHYTYLDTFGRPVLVASKNNLVEQHIQDVVVHYTFNKILMLQEPLLVVGAFYILFFTVIIYVRLDFSITKDPAAEVRMKVASITEQVLTLVNKRLGLYRHMDEVVNRYKQSRDTGALNSGRKTLEADHRTLTNDISSLQARLKTEGSDLADKVGEVQKLDGQVKDLVGRSCQEAERLVAGKVKKEAYIDNEKTLASKRLELVTRIDSLLDTL</sequence>
<feature type="chain" id="PRO_5025717210" description="Dolichyl-diphosphooligosaccharide--protein glycosyltransferase subunit 1" evidence="12">
    <location>
        <begin position="27"/>
        <end position="570"/>
    </location>
</feature>
<evidence type="ECO:0000256" key="7">
    <source>
        <dbReference type="ARBA" id="ARBA00022729"/>
    </source>
</evidence>
<name>A0A673ZT91_SALTR</name>
<comment type="similarity">
    <text evidence="4 12">Belongs to the OST1 family.</text>
</comment>